<name>A0ABT6WB66_9ACTN</name>
<dbReference type="RefSeq" id="WP_282704957.1">
    <property type="nucleotide sequence ID" value="NZ_JAAGKO020000116.1"/>
</dbReference>
<evidence type="ECO:0000256" key="1">
    <source>
        <dbReference type="ARBA" id="ARBA00022450"/>
    </source>
</evidence>
<dbReference type="Proteomes" id="UP001156398">
    <property type="component" value="Unassembled WGS sequence"/>
</dbReference>
<proteinExistence type="predicted"/>
<feature type="region of interest" description="Disordered" evidence="3">
    <location>
        <begin position="124"/>
        <end position="167"/>
    </location>
</feature>
<evidence type="ECO:0000259" key="4">
    <source>
        <dbReference type="Pfam" id="PF00501"/>
    </source>
</evidence>
<dbReference type="PANTHER" id="PTHR44845">
    <property type="entry name" value="CARRIER DOMAIN-CONTAINING PROTEIN"/>
    <property type="match status" value="1"/>
</dbReference>
<dbReference type="Gene3D" id="3.40.50.980">
    <property type="match status" value="2"/>
</dbReference>
<sequence>MERECGNSCEVSAKTRQATGSPARPDTLLRRFDLMAGLDPSATAVRAGTSALSYQALADASRALAARLAPVLDGRPGPVAVLLEPGPGQLTAALAALRCGKPYLPIDPAYPPHRVDRILADAAPAALIAPGGEPPPPPAPPPSAAAPPPPPPGGTASRGTPSPATPP</sequence>
<evidence type="ECO:0000256" key="3">
    <source>
        <dbReference type="SAM" id="MobiDB-lite"/>
    </source>
</evidence>
<keyword evidence="2" id="KW-0597">Phosphoprotein</keyword>
<feature type="compositionally biased region" description="Pro residues" evidence="3">
    <location>
        <begin position="132"/>
        <end position="153"/>
    </location>
</feature>
<accession>A0ABT6WB66</accession>
<gene>
    <name evidence="5" type="ORF">POF43_034175</name>
</gene>
<keyword evidence="6" id="KW-1185">Reference proteome</keyword>
<dbReference type="SUPFAM" id="SSF56801">
    <property type="entry name" value="Acetyl-CoA synthetase-like"/>
    <property type="match status" value="1"/>
</dbReference>
<comment type="caution">
    <text evidence="5">The sequence shown here is derived from an EMBL/GenBank/DDBJ whole genome shotgun (WGS) entry which is preliminary data.</text>
</comment>
<protein>
    <submittedName>
        <fullName evidence="5">AMP-binding protein</fullName>
    </submittedName>
</protein>
<dbReference type="InterPro" id="IPR000873">
    <property type="entry name" value="AMP-dep_synth/lig_dom"/>
</dbReference>
<evidence type="ECO:0000313" key="6">
    <source>
        <dbReference type="Proteomes" id="UP001156398"/>
    </source>
</evidence>
<feature type="domain" description="AMP-dependent synthetase/ligase" evidence="4">
    <location>
        <begin position="39"/>
        <end position="129"/>
    </location>
</feature>
<feature type="compositionally biased region" description="Low complexity" evidence="3">
    <location>
        <begin position="154"/>
        <end position="167"/>
    </location>
</feature>
<feature type="region of interest" description="Disordered" evidence="3">
    <location>
        <begin position="1"/>
        <end position="24"/>
    </location>
</feature>
<keyword evidence="1" id="KW-0596">Phosphopantetheine</keyword>
<evidence type="ECO:0000313" key="5">
    <source>
        <dbReference type="EMBL" id="MDI5967712.1"/>
    </source>
</evidence>
<organism evidence="5 6">
    <name type="scientific">Streptantibioticus silvisoli</name>
    <dbReference type="NCBI Taxonomy" id="2705255"/>
    <lineage>
        <taxon>Bacteria</taxon>
        <taxon>Bacillati</taxon>
        <taxon>Actinomycetota</taxon>
        <taxon>Actinomycetes</taxon>
        <taxon>Kitasatosporales</taxon>
        <taxon>Streptomycetaceae</taxon>
        <taxon>Streptantibioticus</taxon>
    </lineage>
</organism>
<reference evidence="5 6" key="1">
    <citation type="submission" date="2023-05" db="EMBL/GenBank/DDBJ databases">
        <title>Streptantibioticus silvisoli sp. nov., acidotolerant actinomycetes 1 from pine litter.</title>
        <authorList>
            <person name="Swiecimska M."/>
            <person name="Golinska P."/>
            <person name="Sangal V."/>
            <person name="Wachnowicz B."/>
            <person name="Goodfellow M."/>
        </authorList>
    </citation>
    <scope>NUCLEOTIDE SEQUENCE [LARGE SCALE GENOMIC DNA]</scope>
    <source>
        <strain evidence="5 6">SL54</strain>
    </source>
</reference>
<dbReference type="PANTHER" id="PTHR44845:SF6">
    <property type="entry name" value="BETA-ALANINE-ACTIVATING ENZYME"/>
    <property type="match status" value="1"/>
</dbReference>
<dbReference type="EMBL" id="JAAGKO020000116">
    <property type="protein sequence ID" value="MDI5967712.1"/>
    <property type="molecule type" value="Genomic_DNA"/>
</dbReference>
<dbReference type="Pfam" id="PF00501">
    <property type="entry name" value="AMP-binding"/>
    <property type="match status" value="1"/>
</dbReference>
<evidence type="ECO:0000256" key="2">
    <source>
        <dbReference type="ARBA" id="ARBA00022553"/>
    </source>
</evidence>
<feature type="non-terminal residue" evidence="5">
    <location>
        <position position="167"/>
    </location>
</feature>